<dbReference type="EMBL" id="MDYQ01000520">
    <property type="protein sequence ID" value="PRP73938.1"/>
    <property type="molecule type" value="Genomic_DNA"/>
</dbReference>
<comment type="caution">
    <text evidence="1">The sequence shown here is derived from an EMBL/GenBank/DDBJ whole genome shotgun (WGS) entry which is preliminary data.</text>
</comment>
<keyword evidence="2" id="KW-1185">Reference proteome</keyword>
<organism evidence="1 2">
    <name type="scientific">Planoprotostelium fungivorum</name>
    <dbReference type="NCBI Taxonomy" id="1890364"/>
    <lineage>
        <taxon>Eukaryota</taxon>
        <taxon>Amoebozoa</taxon>
        <taxon>Evosea</taxon>
        <taxon>Variosea</taxon>
        <taxon>Cavosteliida</taxon>
        <taxon>Cavosteliaceae</taxon>
        <taxon>Planoprotostelium</taxon>
    </lineage>
</organism>
<name>A0A2P6MQF4_9EUKA</name>
<gene>
    <name evidence="1" type="ORF">PROFUN_08131</name>
</gene>
<dbReference type="Proteomes" id="UP000241769">
    <property type="component" value="Unassembled WGS sequence"/>
</dbReference>
<dbReference type="InParanoid" id="A0A2P6MQF4"/>
<reference evidence="1 2" key="1">
    <citation type="journal article" date="2018" name="Genome Biol. Evol.">
        <title>Multiple Roots of Fruiting Body Formation in Amoebozoa.</title>
        <authorList>
            <person name="Hillmann F."/>
            <person name="Forbes G."/>
            <person name="Novohradska S."/>
            <person name="Ferling I."/>
            <person name="Riege K."/>
            <person name="Groth M."/>
            <person name="Westermann M."/>
            <person name="Marz M."/>
            <person name="Spaller T."/>
            <person name="Winckler T."/>
            <person name="Schaap P."/>
            <person name="Glockner G."/>
        </authorList>
    </citation>
    <scope>NUCLEOTIDE SEQUENCE [LARGE SCALE GENOMIC DNA]</scope>
    <source>
        <strain evidence="1 2">Jena</strain>
    </source>
</reference>
<evidence type="ECO:0000313" key="1">
    <source>
        <dbReference type="EMBL" id="PRP73938.1"/>
    </source>
</evidence>
<proteinExistence type="predicted"/>
<accession>A0A2P6MQF4</accession>
<dbReference type="AlphaFoldDB" id="A0A2P6MQF4"/>
<sequence length="195" mass="21523">MQEKHWDTPELDTARTGRHIDTRTFLKEGVLRLFSTLSSGKSWRGSVIRYRWSVPVRYPLEMESNRCRTSVIAPHIGAGDGGAGGEIEFHVERGCFFGIAGETANTIKEKSLEATRTINFQTTVATSKKLKGAEIVTGTETSNKFGMRYTLAPTDQLNQAFAVDPDNVLIDLWGTPTYPAAANSSARIAVIKWSI</sequence>
<protein>
    <submittedName>
        <fullName evidence="1">Uncharacterized protein</fullName>
    </submittedName>
</protein>
<evidence type="ECO:0000313" key="2">
    <source>
        <dbReference type="Proteomes" id="UP000241769"/>
    </source>
</evidence>